<evidence type="ECO:0000256" key="6">
    <source>
        <dbReference type="ARBA" id="ARBA00023136"/>
    </source>
</evidence>
<sequence length="527" mass="57767">MGYDGLAKEAEAMKERTWSARADLRAALPAEIFAVVGTAIAVVFNGPLWAGTAGGAALGALLFMVKTARLTPWQWLKRAIERLRHKEHRVHTGEFVDVDSDGHPLGVCIDEHTLVTMVSVWGKPYIPTLLRPQGAETPNTLPLSVIAGQMQRFGLGVDVDVIAQGRRTASDSYGQFYAQLLADRPAAGQRSTILVIRMDTRSPDTTAGLMWRTDTAAAVAAVTRRITRALRQSGCRAEPMTATDMRQAVLDMHGGSKEDIESTYREGWKDLTHRGTHVTSYYYSAEDLTPERLDDVWAVASEHTLVALHLRRSSDGITVSATVRFTTAQPLLTPPAVILNRYTGRQWWAMSALLPGADRINGMPARTLTDDLDTAVAIGSSGVMLGKVDDAFMLMPLRDPAGPTRIVIDSDDDLAVRQLIRRASASGEFVAVYDPRRRWAMAAASSRIWNSPDLRAQPPRPPTVVVHNGTSNPYPGALVSISVGAGPRSIEPDVRITQRNGRIRIETQRFTARLDAVTFRNEQTFLN</sequence>
<dbReference type="InterPro" id="IPR021368">
    <property type="entry name" value="T7SS_EccE"/>
</dbReference>
<keyword evidence="3" id="KW-1003">Cell membrane</keyword>
<accession>A0A5S9QU94</accession>
<evidence type="ECO:0000256" key="4">
    <source>
        <dbReference type="ARBA" id="ARBA00022692"/>
    </source>
</evidence>
<dbReference type="GO" id="GO:0005886">
    <property type="term" value="C:plasma membrane"/>
    <property type="evidence" value="ECO:0007669"/>
    <property type="project" value="UniProtKB-SubCell"/>
</dbReference>
<proteinExistence type="inferred from homology"/>
<evidence type="ECO:0000256" key="2">
    <source>
        <dbReference type="ARBA" id="ARBA00007759"/>
    </source>
</evidence>
<evidence type="ECO:0000256" key="1">
    <source>
        <dbReference type="ARBA" id="ARBA00004236"/>
    </source>
</evidence>
<name>A0A5S9QU94_MYCVN</name>
<dbReference type="NCBIfam" id="TIGR03923">
    <property type="entry name" value="T7SS_EccE"/>
    <property type="match status" value="1"/>
</dbReference>
<protein>
    <submittedName>
        <fullName evidence="8">ESX-2 secretion system protein EccE2</fullName>
    </submittedName>
</protein>
<evidence type="ECO:0000313" key="9">
    <source>
        <dbReference type="Proteomes" id="UP000430146"/>
    </source>
</evidence>
<evidence type="ECO:0000256" key="3">
    <source>
        <dbReference type="ARBA" id="ARBA00022475"/>
    </source>
</evidence>
<evidence type="ECO:0000313" key="8">
    <source>
        <dbReference type="EMBL" id="CAA0123273.1"/>
    </source>
</evidence>
<evidence type="ECO:0000256" key="5">
    <source>
        <dbReference type="ARBA" id="ARBA00022989"/>
    </source>
</evidence>
<organism evidence="8 9">
    <name type="scientific">Mycolicibacterium vanbaalenii</name>
    <name type="common">Mycobacterium vanbaalenii</name>
    <dbReference type="NCBI Taxonomy" id="110539"/>
    <lineage>
        <taxon>Bacteria</taxon>
        <taxon>Bacillati</taxon>
        <taxon>Actinomycetota</taxon>
        <taxon>Actinomycetes</taxon>
        <taxon>Mycobacteriales</taxon>
        <taxon>Mycobacteriaceae</taxon>
        <taxon>Mycolicibacterium</taxon>
    </lineage>
</organism>
<comment type="similarity">
    <text evidence="2">Belongs to the EccE family.</text>
</comment>
<dbReference type="Pfam" id="PF11203">
    <property type="entry name" value="EccE"/>
    <property type="match status" value="1"/>
</dbReference>
<gene>
    <name evidence="8" type="primary">eccE2_1</name>
    <name evidence="8" type="ORF">AELLOGFF_04595</name>
</gene>
<keyword evidence="9" id="KW-1185">Reference proteome</keyword>
<feature type="domain" description="Type VII secretion system protein EccE" evidence="7">
    <location>
        <begin position="186"/>
        <end position="281"/>
    </location>
</feature>
<evidence type="ECO:0000259" key="7">
    <source>
        <dbReference type="Pfam" id="PF11203"/>
    </source>
</evidence>
<comment type="subcellular location">
    <subcellularLocation>
        <location evidence="1">Cell membrane</location>
    </subcellularLocation>
</comment>
<keyword evidence="6" id="KW-0472">Membrane</keyword>
<dbReference type="AlphaFoldDB" id="A0A5S9QU94"/>
<keyword evidence="5" id="KW-1133">Transmembrane helix</keyword>
<dbReference type="InterPro" id="IPR050051">
    <property type="entry name" value="EccE_dom"/>
</dbReference>
<reference evidence="8 9" key="1">
    <citation type="submission" date="2019-11" db="EMBL/GenBank/DDBJ databases">
        <authorList>
            <person name="Holert J."/>
        </authorList>
    </citation>
    <scope>NUCLEOTIDE SEQUENCE [LARGE SCALE GENOMIC DNA]</scope>
    <source>
        <strain evidence="8">BC8_1</strain>
    </source>
</reference>
<dbReference type="Proteomes" id="UP000430146">
    <property type="component" value="Unassembled WGS sequence"/>
</dbReference>
<dbReference type="EMBL" id="CACSIP010000021">
    <property type="protein sequence ID" value="CAA0123273.1"/>
    <property type="molecule type" value="Genomic_DNA"/>
</dbReference>
<keyword evidence="4" id="KW-0812">Transmembrane</keyword>